<feature type="domain" description="Ubiquitin-like" evidence="8">
    <location>
        <begin position="671"/>
        <end position="755"/>
    </location>
</feature>
<dbReference type="GO" id="GO:0000381">
    <property type="term" value="P:regulation of alternative mRNA splicing, via spliceosome"/>
    <property type="evidence" value="ECO:0007669"/>
    <property type="project" value="TreeGrafter"/>
</dbReference>
<name>A0A238FI80_9BASI</name>
<dbReference type="PANTHER" id="PTHR15316">
    <property type="entry name" value="SPLICEOSOME ASSOCIATED PROTEIN 114/SWAP SPLICING FACTOR-RELATED"/>
    <property type="match status" value="1"/>
</dbReference>
<dbReference type="InterPro" id="IPR035967">
    <property type="entry name" value="SWAP/Surp_sf"/>
</dbReference>
<dbReference type="SMART" id="SM00213">
    <property type="entry name" value="UBQ"/>
    <property type="match status" value="1"/>
</dbReference>
<feature type="domain" description="SURP motif" evidence="9">
    <location>
        <begin position="142"/>
        <end position="184"/>
    </location>
</feature>
<dbReference type="FunFam" id="1.10.10.790:FF:000001">
    <property type="entry name" value="Splicing factor 3a, subunit 1"/>
    <property type="match status" value="1"/>
</dbReference>
<dbReference type="PROSITE" id="PS50128">
    <property type="entry name" value="SURP"/>
    <property type="match status" value="2"/>
</dbReference>
<organism evidence="10 11">
    <name type="scientific">Microbotryum intermedium</name>
    <dbReference type="NCBI Taxonomy" id="269621"/>
    <lineage>
        <taxon>Eukaryota</taxon>
        <taxon>Fungi</taxon>
        <taxon>Dikarya</taxon>
        <taxon>Basidiomycota</taxon>
        <taxon>Pucciniomycotina</taxon>
        <taxon>Microbotryomycetes</taxon>
        <taxon>Microbotryales</taxon>
        <taxon>Microbotryaceae</taxon>
        <taxon>Microbotryum</taxon>
    </lineage>
</organism>
<evidence type="ECO:0000256" key="2">
    <source>
        <dbReference type="ARBA" id="ARBA00022664"/>
    </source>
</evidence>
<dbReference type="Pfam" id="PF01805">
    <property type="entry name" value="Surp"/>
    <property type="match status" value="2"/>
</dbReference>
<keyword evidence="6" id="KW-0539">Nucleus</keyword>
<evidence type="ECO:0000256" key="5">
    <source>
        <dbReference type="ARBA" id="ARBA00023187"/>
    </source>
</evidence>
<dbReference type="CDD" id="cd01800">
    <property type="entry name" value="Ubl_SF3a120"/>
    <property type="match status" value="1"/>
</dbReference>
<keyword evidence="4" id="KW-0677">Repeat</keyword>
<proteinExistence type="predicted"/>
<keyword evidence="5" id="KW-0508">mRNA splicing</keyword>
<dbReference type="FunFam" id="1.10.10.790:FF:000002">
    <property type="entry name" value="Splicing factor 3A subunit 1"/>
    <property type="match status" value="1"/>
</dbReference>
<dbReference type="InterPro" id="IPR045146">
    <property type="entry name" value="SF3A1"/>
</dbReference>
<feature type="compositionally biased region" description="Polar residues" evidence="7">
    <location>
        <begin position="610"/>
        <end position="633"/>
    </location>
</feature>
<dbReference type="InterPro" id="IPR000626">
    <property type="entry name" value="Ubiquitin-like_dom"/>
</dbReference>
<keyword evidence="11" id="KW-1185">Reference proteome</keyword>
<dbReference type="Gene3D" id="3.10.20.90">
    <property type="entry name" value="Phosphatidylinositol 3-kinase Catalytic Subunit, Chain A, domain 1"/>
    <property type="match status" value="1"/>
</dbReference>
<feature type="region of interest" description="Disordered" evidence="7">
    <location>
        <begin position="605"/>
        <end position="645"/>
    </location>
</feature>
<dbReference type="PANTHER" id="PTHR15316:SF1">
    <property type="entry name" value="SPLICING FACTOR 3A SUBUNIT 1"/>
    <property type="match status" value="1"/>
</dbReference>
<dbReference type="InterPro" id="IPR035563">
    <property type="entry name" value="SF3As1_ubi"/>
</dbReference>
<evidence type="ECO:0000256" key="1">
    <source>
        <dbReference type="ARBA" id="ARBA00004123"/>
    </source>
</evidence>
<evidence type="ECO:0000259" key="8">
    <source>
        <dbReference type="PROSITE" id="PS50053"/>
    </source>
</evidence>
<dbReference type="OrthoDB" id="447637at2759"/>
<dbReference type="GO" id="GO:0071013">
    <property type="term" value="C:catalytic step 2 spliceosome"/>
    <property type="evidence" value="ECO:0007669"/>
    <property type="project" value="TreeGrafter"/>
</dbReference>
<dbReference type="Pfam" id="PF12230">
    <property type="entry name" value="PRP21_like_P"/>
    <property type="match status" value="1"/>
</dbReference>
<dbReference type="GO" id="GO:0045292">
    <property type="term" value="P:mRNA cis splicing, via spliceosome"/>
    <property type="evidence" value="ECO:0007669"/>
    <property type="project" value="InterPro"/>
</dbReference>
<evidence type="ECO:0000313" key="10">
    <source>
        <dbReference type="EMBL" id="SCV73492.1"/>
    </source>
</evidence>
<dbReference type="InterPro" id="IPR000061">
    <property type="entry name" value="Surp"/>
</dbReference>
<dbReference type="Pfam" id="PF00240">
    <property type="entry name" value="ubiquitin"/>
    <property type="match status" value="1"/>
</dbReference>
<protein>
    <submittedName>
        <fullName evidence="10">BQ2448_7418 protein</fullName>
    </submittedName>
</protein>
<evidence type="ECO:0000313" key="11">
    <source>
        <dbReference type="Proteomes" id="UP000198372"/>
    </source>
</evidence>
<dbReference type="Gene3D" id="1.10.10.790">
    <property type="entry name" value="Surp module"/>
    <property type="match status" value="2"/>
</dbReference>
<evidence type="ECO:0000256" key="4">
    <source>
        <dbReference type="ARBA" id="ARBA00022737"/>
    </source>
</evidence>
<keyword evidence="2" id="KW-0507">mRNA processing</keyword>
<evidence type="ECO:0000259" key="9">
    <source>
        <dbReference type="PROSITE" id="PS50128"/>
    </source>
</evidence>
<feature type="region of interest" description="Disordered" evidence="7">
    <location>
        <begin position="314"/>
        <end position="356"/>
    </location>
</feature>
<sequence length="755" mass="82303">MSDLNTDATNPEESSVILPPPAIRSIVEKTAAYVAKSPNAAQFEAKIRAREKSDSRFAFLNADDAYHPYYQQRLQTFREGEVGSPSTGDTAGLAGEKAPVGSVPATVVVDTNKDEDEMPTKPPALEFIVEQLPAINAVDLDILKLTALFTARSGRRFTSELASREGRNYQFDFLRPTHSLFGHFNRLVEQYTKILMPSDEFRNGLRRRCQGTLDSNPRRVTSGRREVLSDSQQRVDWQAWDMSRRRDLEDAQEAQRVAFAEIDWQDFVVASTIDFTEADEAALTDLPPPMSLSEVENMTIAQKKMAAMIMEGKNAGQDNTDSDDDETAAMDMRGDGDDEQANVPHGRDQSTHQPTAVPSPIVEIRAADTTAPMKIRKDYVPKANRPAAPSQAFTIFNNQQVPVEEFASHVRIELLDPKWKEDKRQSEVNRSTANLLPQGTDVSSSIRDLAAHRPDIFGAGADDEARRKQEQAEALARSKKRELGVWDGHTTTKDAITTRYQAGANLDEQIEALHRAKGLVGSQSGTTPVIGPTVPTLSNIDAASASTETSTPSSVMASVLPAAHHPTLVDKNPHSTRTPSMQITLSPGQDLLPTAMTASAASIETPGAAGTSQVFDPLSSSSAGVSTDTNRPAETSPDEEPIAKRARVSVHGNSNLRSEAEWLSAHGPDPIKIQIQLPEYPAKPAWGCDGSSFSLEVPLTLLVGTIRDRITSKVGLPVSKQKLLHNGRILANSSTLAALNFEEGDQIHVAIKEKK</sequence>
<feature type="domain" description="SURP motif" evidence="9">
    <location>
        <begin position="26"/>
        <end position="70"/>
    </location>
</feature>
<dbReference type="GO" id="GO:0003723">
    <property type="term" value="F:RNA binding"/>
    <property type="evidence" value="ECO:0007669"/>
    <property type="project" value="InterPro"/>
</dbReference>
<evidence type="ECO:0000256" key="7">
    <source>
        <dbReference type="SAM" id="MobiDB-lite"/>
    </source>
</evidence>
<dbReference type="PROSITE" id="PS50053">
    <property type="entry name" value="UBIQUITIN_2"/>
    <property type="match status" value="1"/>
</dbReference>
<dbReference type="SMART" id="SM00648">
    <property type="entry name" value="SWAP"/>
    <property type="match status" value="2"/>
</dbReference>
<dbReference type="GO" id="GO:0005686">
    <property type="term" value="C:U2 snRNP"/>
    <property type="evidence" value="ECO:0007669"/>
    <property type="project" value="TreeGrafter"/>
</dbReference>
<dbReference type="SUPFAM" id="SSF109905">
    <property type="entry name" value="Surp module (SWAP domain)"/>
    <property type="match status" value="2"/>
</dbReference>
<reference evidence="11" key="1">
    <citation type="submission" date="2016-09" db="EMBL/GenBank/DDBJ databases">
        <authorList>
            <person name="Jeantristanb JTB J.-T."/>
            <person name="Ricardo R."/>
        </authorList>
    </citation>
    <scope>NUCLEOTIDE SEQUENCE [LARGE SCALE GENOMIC DNA]</scope>
</reference>
<dbReference type="InterPro" id="IPR029071">
    <property type="entry name" value="Ubiquitin-like_domsf"/>
</dbReference>
<dbReference type="SUPFAM" id="SSF54236">
    <property type="entry name" value="Ubiquitin-like"/>
    <property type="match status" value="1"/>
</dbReference>
<dbReference type="GO" id="GO:0071004">
    <property type="term" value="C:U2-type prespliceosome"/>
    <property type="evidence" value="ECO:0007669"/>
    <property type="project" value="TreeGrafter"/>
</dbReference>
<dbReference type="InterPro" id="IPR022030">
    <property type="entry name" value="SF3A1_dom"/>
</dbReference>
<dbReference type="AlphaFoldDB" id="A0A238FI80"/>
<evidence type="ECO:0000256" key="6">
    <source>
        <dbReference type="ARBA" id="ARBA00023242"/>
    </source>
</evidence>
<comment type="subcellular location">
    <subcellularLocation>
        <location evidence="1">Nucleus</location>
    </subcellularLocation>
</comment>
<keyword evidence="3" id="KW-0747">Spliceosome</keyword>
<dbReference type="Proteomes" id="UP000198372">
    <property type="component" value="Unassembled WGS sequence"/>
</dbReference>
<dbReference type="STRING" id="269621.A0A238FI80"/>
<dbReference type="EMBL" id="FMSP01000018">
    <property type="protein sequence ID" value="SCV73492.1"/>
    <property type="molecule type" value="Genomic_DNA"/>
</dbReference>
<gene>
    <name evidence="10" type="ORF">BQ2448_7418</name>
</gene>
<accession>A0A238FI80</accession>
<evidence type="ECO:0000256" key="3">
    <source>
        <dbReference type="ARBA" id="ARBA00022728"/>
    </source>
</evidence>